<keyword evidence="2" id="KW-1185">Reference proteome</keyword>
<evidence type="ECO:0008006" key="3">
    <source>
        <dbReference type="Google" id="ProtNLM"/>
    </source>
</evidence>
<dbReference type="EMBL" id="LFTY01000002">
    <property type="protein sequence ID" value="KMW58972.1"/>
    <property type="molecule type" value="Genomic_DNA"/>
</dbReference>
<gene>
    <name evidence="1" type="ORF">AIOL_003953</name>
</gene>
<dbReference type="AlphaFoldDB" id="A0A0J9E8B5"/>
<dbReference type="OrthoDB" id="7956241at2"/>
<dbReference type="RefSeq" id="WP_053101315.1">
    <property type="nucleotide sequence ID" value="NZ_LFTY01000002.1"/>
</dbReference>
<reference evidence="1 2" key="1">
    <citation type="submission" date="2015-06" db="EMBL/GenBank/DDBJ databases">
        <title>Draft genome sequence of an Alphaproteobacteria species associated to the Mediterranean sponge Oscarella lobularis.</title>
        <authorList>
            <person name="Jourda C."/>
            <person name="Santini S."/>
            <person name="Claverie J.-M."/>
        </authorList>
    </citation>
    <scope>NUCLEOTIDE SEQUENCE [LARGE SCALE GENOMIC DNA]</scope>
    <source>
        <strain evidence="1">IGS</strain>
    </source>
</reference>
<organism evidence="1 2">
    <name type="scientific">Candidatus Rhodobacter oscarellae</name>
    <dbReference type="NCBI Taxonomy" id="1675527"/>
    <lineage>
        <taxon>Bacteria</taxon>
        <taxon>Pseudomonadati</taxon>
        <taxon>Pseudomonadota</taxon>
        <taxon>Alphaproteobacteria</taxon>
        <taxon>Rhodobacterales</taxon>
        <taxon>Rhodobacter group</taxon>
        <taxon>Rhodobacter</taxon>
    </lineage>
</organism>
<evidence type="ECO:0000313" key="1">
    <source>
        <dbReference type="EMBL" id="KMW58972.1"/>
    </source>
</evidence>
<dbReference type="Proteomes" id="UP000037178">
    <property type="component" value="Unassembled WGS sequence"/>
</dbReference>
<dbReference type="STRING" id="1675527.AIOL_003953"/>
<protein>
    <recommendedName>
        <fullName evidence="3">Translocase</fullName>
    </recommendedName>
</protein>
<dbReference type="PATRIC" id="fig|1675527.3.peg.4143"/>
<accession>A0A0J9E8B5</accession>
<comment type="caution">
    <text evidence="1">The sequence shown here is derived from an EMBL/GenBank/DDBJ whole genome shotgun (WGS) entry which is preliminary data.</text>
</comment>
<proteinExistence type="predicted"/>
<sequence>MPSKKRFLTAGVTIAAAAVTAHLMQRDNGATPGVNAGSVASLAAANAASASAPEGAEPVGAAVVAADKNDVTLIAVATPAPSAPADALEIPADGSAAPAPGPVLAKAELDVPLETLRAQESLAAEAEFPPPPADVLMPAPLPNPGADLKARMATQEPPAAPSIDNTARNQFGISCGPTLSASPVTETGKFTMTMMAPCRGDAVVAVRYGPLEFSIRTDELGLAQQMVPAMVGATELSVVFEDGTEAATAIDAENFSGLERVAIVSAAQSGLQLHALEFGAEYGAAGHIWAEAPGDPVLAGLEGSGYLMRLGDPSIEGAQMSEVYTFPASTADAAGTVRISVEAEVTAQNCGAEVAGHTVEPGIDGQPKTVAVTLFVPDCDAVGEFLVLKNLIRDLRIASN</sequence>
<evidence type="ECO:0000313" key="2">
    <source>
        <dbReference type="Proteomes" id="UP000037178"/>
    </source>
</evidence>
<name>A0A0J9E8B5_9RHOB</name>